<protein>
    <submittedName>
        <fullName evidence="2">Uncharacterized protein</fullName>
    </submittedName>
</protein>
<dbReference type="EMBL" id="OZ021739">
    <property type="protein sequence ID" value="CAK9323257.1"/>
    <property type="molecule type" value="Genomic_DNA"/>
</dbReference>
<feature type="compositionally biased region" description="Basic residues" evidence="1">
    <location>
        <begin position="7"/>
        <end position="17"/>
    </location>
</feature>
<organism evidence="2 3">
    <name type="scientific">Citrullus colocynthis</name>
    <name type="common">colocynth</name>
    <dbReference type="NCBI Taxonomy" id="252529"/>
    <lineage>
        <taxon>Eukaryota</taxon>
        <taxon>Viridiplantae</taxon>
        <taxon>Streptophyta</taxon>
        <taxon>Embryophyta</taxon>
        <taxon>Tracheophyta</taxon>
        <taxon>Spermatophyta</taxon>
        <taxon>Magnoliopsida</taxon>
        <taxon>eudicotyledons</taxon>
        <taxon>Gunneridae</taxon>
        <taxon>Pentapetalae</taxon>
        <taxon>rosids</taxon>
        <taxon>fabids</taxon>
        <taxon>Cucurbitales</taxon>
        <taxon>Cucurbitaceae</taxon>
        <taxon>Benincaseae</taxon>
        <taxon>Citrullus</taxon>
    </lineage>
</organism>
<evidence type="ECO:0000313" key="3">
    <source>
        <dbReference type="Proteomes" id="UP001642487"/>
    </source>
</evidence>
<proteinExistence type="predicted"/>
<sequence>MLEVKISHSKIKKKKHRSKDEEVSPAFGSDKQPQKDVADFMIKPQSFTPLVDTSQCPILPKNYNYLNIHIGHHTHFPLIKRAIVVLSTRMDRMGLSLGWKWKPSQSEYVHPIATIHVSTQERCQQTERERFHFLPIMLKISRVAAFSWFLHPLGFPINNGFIIFCYCHRNQFNNLGYLIYMITGFREFEHQKKSVVKALTNFSVSSCCKTVLTNLLLVRDFQESYGIQISMTNISSELTGYNCRRMSSIREIESVSLAPNILAGRSTSLEVLLSGHDLCLTRQRQRWRCIMEIFTRVFSTFHGAPCSEYLCSSKCFRSNNVSRTATTNQEGLLIFVPLIHLLKSSSNTLGPENLKTIIAVLVVGL</sequence>
<keyword evidence="3" id="KW-1185">Reference proteome</keyword>
<accession>A0ABP0YXV3</accession>
<gene>
    <name evidence="2" type="ORF">CITCOLO1_LOCUS15432</name>
</gene>
<evidence type="ECO:0000313" key="2">
    <source>
        <dbReference type="EMBL" id="CAK9323257.1"/>
    </source>
</evidence>
<dbReference type="Gene3D" id="2.30.130.10">
    <property type="entry name" value="PUA domain"/>
    <property type="match status" value="1"/>
</dbReference>
<dbReference type="InterPro" id="IPR036974">
    <property type="entry name" value="PUA_sf"/>
</dbReference>
<reference evidence="2 3" key="1">
    <citation type="submission" date="2024-03" db="EMBL/GenBank/DDBJ databases">
        <authorList>
            <person name="Gkanogiannis A."/>
            <person name="Becerra Lopez-Lavalle L."/>
        </authorList>
    </citation>
    <scope>NUCLEOTIDE SEQUENCE [LARGE SCALE GENOMIC DNA]</scope>
</reference>
<evidence type="ECO:0000256" key="1">
    <source>
        <dbReference type="SAM" id="MobiDB-lite"/>
    </source>
</evidence>
<feature type="region of interest" description="Disordered" evidence="1">
    <location>
        <begin position="1"/>
        <end position="34"/>
    </location>
</feature>
<dbReference type="Proteomes" id="UP001642487">
    <property type="component" value="Chromosome 5"/>
</dbReference>
<name>A0ABP0YXV3_9ROSI</name>